<keyword evidence="2" id="KW-1185">Reference proteome</keyword>
<comment type="caution">
    <text evidence="1">The sequence shown here is derived from an EMBL/GenBank/DDBJ whole genome shotgun (WGS) entry which is preliminary data.</text>
</comment>
<accession>A0A8S1KX93</accession>
<organism evidence="1 2">
    <name type="scientific">Paramecium sonneborni</name>
    <dbReference type="NCBI Taxonomy" id="65129"/>
    <lineage>
        <taxon>Eukaryota</taxon>
        <taxon>Sar</taxon>
        <taxon>Alveolata</taxon>
        <taxon>Ciliophora</taxon>
        <taxon>Intramacronucleata</taxon>
        <taxon>Oligohymenophorea</taxon>
        <taxon>Peniculida</taxon>
        <taxon>Parameciidae</taxon>
        <taxon>Paramecium</taxon>
    </lineage>
</organism>
<dbReference type="PANTHER" id="PTHR16295:SF10">
    <property type="entry name" value="EXPRESSED PROTEIN"/>
    <property type="match status" value="1"/>
</dbReference>
<reference evidence="1" key="1">
    <citation type="submission" date="2021-01" db="EMBL/GenBank/DDBJ databases">
        <authorList>
            <consortium name="Genoscope - CEA"/>
            <person name="William W."/>
        </authorList>
    </citation>
    <scope>NUCLEOTIDE SEQUENCE</scope>
</reference>
<sequence>MHELYCVNNIKKCSICEQSFDNNDEEDHQNYHLQHTCSKCEIFQKDLNNHQCFKCQYCSKYFQKGEVQNHQELCKLKETRCSFCEKMIQNKQLELHLPYCKEQKEKSQQSQKNSKNNQKIFENEERLCPYCDLDLMYDYEDEDEHLKICGSRTEICSFCNQRILIMNKQMHELNCFQSQFNYVQTKIEELNLQQVVIQQIQPTDEQLKEYLDQNDSDD</sequence>
<dbReference type="InterPro" id="IPR051986">
    <property type="entry name" value="Innate_Immune_Apopt_Reg"/>
</dbReference>
<dbReference type="Proteomes" id="UP000692954">
    <property type="component" value="Unassembled WGS sequence"/>
</dbReference>
<proteinExistence type="predicted"/>
<dbReference type="GO" id="GO:0005739">
    <property type="term" value="C:mitochondrion"/>
    <property type="evidence" value="ECO:0007669"/>
    <property type="project" value="TreeGrafter"/>
</dbReference>
<gene>
    <name evidence="1" type="ORF">PSON_ATCC_30995.1.T0110116</name>
</gene>
<evidence type="ECO:0000313" key="1">
    <source>
        <dbReference type="EMBL" id="CAD8057296.1"/>
    </source>
</evidence>
<evidence type="ECO:0008006" key="3">
    <source>
        <dbReference type="Google" id="ProtNLM"/>
    </source>
</evidence>
<dbReference type="PANTHER" id="PTHR16295">
    <property type="entry name" value="TRAF-TYPE ZINC FINGER PROTEIN-RELATED"/>
    <property type="match status" value="1"/>
</dbReference>
<dbReference type="OrthoDB" id="6077919at2759"/>
<dbReference type="AlphaFoldDB" id="A0A8S1KX93"/>
<name>A0A8S1KX93_9CILI</name>
<dbReference type="EMBL" id="CAJJDN010000011">
    <property type="protein sequence ID" value="CAD8057296.1"/>
    <property type="molecule type" value="Genomic_DNA"/>
</dbReference>
<protein>
    <recommendedName>
        <fullName evidence="3">TRAF-type domain-containing protein</fullName>
    </recommendedName>
</protein>
<evidence type="ECO:0000313" key="2">
    <source>
        <dbReference type="Proteomes" id="UP000692954"/>
    </source>
</evidence>